<dbReference type="SUPFAM" id="SSF52743">
    <property type="entry name" value="Subtilisin-like"/>
    <property type="match status" value="1"/>
</dbReference>
<feature type="region of interest" description="Disordered" evidence="6">
    <location>
        <begin position="24"/>
        <end position="109"/>
    </location>
</feature>
<dbReference type="NCBIfam" id="TIGR01414">
    <property type="entry name" value="autotrans_barl"/>
    <property type="match status" value="1"/>
</dbReference>
<dbReference type="InterPro" id="IPR036709">
    <property type="entry name" value="Autotransporte_beta_dom_sf"/>
</dbReference>
<dbReference type="GO" id="GO:0016485">
    <property type="term" value="P:protein processing"/>
    <property type="evidence" value="ECO:0007669"/>
    <property type="project" value="TreeGrafter"/>
</dbReference>
<dbReference type="SUPFAM" id="SSF103515">
    <property type="entry name" value="Autotransporter"/>
    <property type="match status" value="1"/>
</dbReference>
<feature type="signal peptide" evidence="7">
    <location>
        <begin position="1"/>
        <end position="20"/>
    </location>
</feature>
<dbReference type="PROSITE" id="PS51208">
    <property type="entry name" value="AUTOTRANSPORTER"/>
    <property type="match status" value="1"/>
</dbReference>
<dbReference type="RefSeq" id="WP_052758903.1">
    <property type="nucleotide sequence ID" value="NZ_CP018728.1"/>
</dbReference>
<dbReference type="InterPro" id="IPR034061">
    <property type="entry name" value="Peptidases_S8_Autotransporter"/>
</dbReference>
<evidence type="ECO:0000256" key="5">
    <source>
        <dbReference type="PROSITE-ProRule" id="PRU01240"/>
    </source>
</evidence>
<feature type="compositionally biased region" description="Pro residues" evidence="6">
    <location>
        <begin position="88"/>
        <end position="102"/>
    </location>
</feature>
<dbReference type="InterPro" id="IPR000209">
    <property type="entry name" value="Peptidase_S8/S53_dom"/>
</dbReference>
<dbReference type="AlphaFoldDB" id="A0A6V7D9J7"/>
<dbReference type="EMBL" id="LR828253">
    <property type="protein sequence ID" value="CAD0330469.1"/>
    <property type="molecule type" value="Genomic_DNA"/>
</dbReference>
<reference evidence="9" key="1">
    <citation type="submission" date="2020-07" db="EMBL/GenBank/DDBJ databases">
        <authorList>
            <person name="Pothier F. J."/>
        </authorList>
    </citation>
    <scope>NUCLEOTIDE SEQUENCE</scope>
    <source>
        <strain evidence="9">CFBP 8129</strain>
    </source>
</reference>
<dbReference type="InterPro" id="IPR015500">
    <property type="entry name" value="Peptidase_S8_subtilisin-rel"/>
</dbReference>
<dbReference type="Gene3D" id="2.40.128.130">
    <property type="entry name" value="Autotransporter beta-domain"/>
    <property type="match status" value="1"/>
</dbReference>
<dbReference type="GO" id="GO:0019867">
    <property type="term" value="C:outer membrane"/>
    <property type="evidence" value="ECO:0007669"/>
    <property type="project" value="InterPro"/>
</dbReference>
<dbReference type="InterPro" id="IPR005546">
    <property type="entry name" value="Autotransporte_beta"/>
</dbReference>
<organism evidence="9">
    <name type="scientific">Xanthomonas hortorum pv. gardneri</name>
    <dbReference type="NCBI Taxonomy" id="2754056"/>
    <lineage>
        <taxon>Bacteria</taxon>
        <taxon>Pseudomonadati</taxon>
        <taxon>Pseudomonadota</taxon>
        <taxon>Gammaproteobacteria</taxon>
        <taxon>Lysobacterales</taxon>
        <taxon>Lysobacteraceae</taxon>
        <taxon>Xanthomonas</taxon>
    </lineage>
</organism>
<dbReference type="InterPro" id="IPR013425">
    <property type="entry name" value="Autotrns_rpt"/>
</dbReference>
<dbReference type="GO" id="GO:0004252">
    <property type="term" value="F:serine-type endopeptidase activity"/>
    <property type="evidence" value="ECO:0007669"/>
    <property type="project" value="UniProtKB-UniRule"/>
</dbReference>
<dbReference type="Pfam" id="PF00082">
    <property type="entry name" value="Peptidase_S8"/>
    <property type="match status" value="1"/>
</dbReference>
<dbReference type="PROSITE" id="PS51257">
    <property type="entry name" value="PROKAR_LIPOPROTEIN"/>
    <property type="match status" value="1"/>
</dbReference>
<dbReference type="InterPro" id="IPR006315">
    <property type="entry name" value="OM_autotransptr_brl_dom"/>
</dbReference>
<evidence type="ECO:0000313" key="9">
    <source>
        <dbReference type="EMBL" id="CAD0330460.1"/>
    </source>
</evidence>
<evidence type="ECO:0000259" key="8">
    <source>
        <dbReference type="PROSITE" id="PS51208"/>
    </source>
</evidence>
<dbReference type="CDD" id="cd04848">
    <property type="entry name" value="Peptidases_S8_Autotransporter_serine_protease_like"/>
    <property type="match status" value="1"/>
</dbReference>
<evidence type="ECO:0000256" key="1">
    <source>
        <dbReference type="ARBA" id="ARBA00022670"/>
    </source>
</evidence>
<feature type="compositionally biased region" description="Pro residues" evidence="6">
    <location>
        <begin position="42"/>
        <end position="78"/>
    </location>
</feature>
<keyword evidence="2 7" id="KW-0732">Signal</keyword>
<keyword evidence="4 5" id="KW-0720">Serine protease</keyword>
<dbReference type="EMBL" id="LR828253">
    <property type="protein sequence ID" value="CAD0330460.1"/>
    <property type="molecule type" value="Genomic_DNA"/>
</dbReference>
<feature type="active site" description="Charge relay system" evidence="5">
    <location>
        <position position="138"/>
    </location>
</feature>
<evidence type="ECO:0000256" key="3">
    <source>
        <dbReference type="ARBA" id="ARBA00022801"/>
    </source>
</evidence>
<keyword evidence="3 5" id="KW-0378">Hydrolase</keyword>
<dbReference type="SMART" id="SM00869">
    <property type="entry name" value="Autotransporter"/>
    <property type="match status" value="1"/>
</dbReference>
<dbReference type="Pfam" id="PF12951">
    <property type="entry name" value="PATR"/>
    <property type="match status" value="1"/>
</dbReference>
<dbReference type="NCBIfam" id="TIGR02601">
    <property type="entry name" value="autotrns_rpt"/>
    <property type="match status" value="1"/>
</dbReference>
<keyword evidence="1 5" id="KW-0645">Protease</keyword>
<feature type="active site" description="Charge relay system" evidence="5">
    <location>
        <position position="175"/>
    </location>
</feature>
<sequence length="951" mass="96553">MNRSLLATTIASCLVLTACGGGGGGGNVRSDPPQTTVVAPTPSTPAPATPTTPAPAPAPTPMPTAPATPTPPTTPAPPETSTADPLPKTAPAPTPVPSPAPAPARYQGLGSNLLVPTNADLAQQAGARGQGVKLAVLDDNLVPSYAPISGKVDSFNDYTASPGTPESSANPLRGHGTVISALVLGSAQDGFAGGIAPDADLFYARICAENSCGTQQARRAAVDLAAAGVRIANLSIGASYADAASSANAALAWKFALAPLVQADALIVASTGNEGASEASYPAATPVQEASLRNNWLAVGAINIDSAGNAAGLTSYSNHCGAAAQWCLVAPGSYFAPALAGTELQGQIAGTSFSTAAVTGVAAQVLGVYPWMSASNLQQTLLTTATDLGDPGVDALYGYGLVNAAKAINGPAQFVNNWSANVTSGYDSTFSNDISGAGNLTKNGAGKLTLSGNNTYTGGTSVSDGVLALSGSLRSDVIVLNSATFESHGGVINGNYSLVNNTGTTALELGKGLTVTGQASLKGNLLLLPEAAGYTVGSSEKIVQAGNLQGTFDRVQYANNFFWTASLAYDPTTVTATLTRNASAASAQAAGAPQSVVNGAAQADTLVKVLDTRVASGDTDNLGGLISATGSLLAATDAQVAASLPTLAGQVHGIERTLGFQSALNDARVAADRLPYLADTTTLTTWMQGSYLDGNLGGNGFDSADYTQQSTTFGVDLPVGSAGTVVGAAVSSGQDRANIDASASRLRSDRYAMTAYLYQPIGQAYLSGIGSYGMSNVETERSVQAGSIGERLQDRRHDTNWSLRAELGLLPHAGLSPFVAVGVVSQKQDAFSEASATGLGLSANSDTLRAGYGEVGVRGHLTRGKWGFDGMVAYRSLFGNPNSDFTAWFTDLPEARFNVAGEPVSKQALRASVGVRYQLNDAFSIYGNVGAERGRSDANSINANVGLRWQF</sequence>
<dbReference type="GO" id="GO:0005886">
    <property type="term" value="C:plasma membrane"/>
    <property type="evidence" value="ECO:0007669"/>
    <property type="project" value="TreeGrafter"/>
</dbReference>
<feature type="compositionally biased region" description="Low complexity" evidence="6">
    <location>
        <begin position="32"/>
        <end position="41"/>
    </location>
</feature>
<evidence type="ECO:0000256" key="6">
    <source>
        <dbReference type="SAM" id="MobiDB-lite"/>
    </source>
</evidence>
<protein>
    <recommendedName>
        <fullName evidence="8">Autotransporter domain-containing protein</fullName>
    </recommendedName>
</protein>
<dbReference type="PROSITE" id="PS51892">
    <property type="entry name" value="SUBTILASE"/>
    <property type="match status" value="1"/>
</dbReference>
<dbReference type="PRINTS" id="PR00723">
    <property type="entry name" value="SUBTILISIN"/>
</dbReference>
<evidence type="ECO:0000256" key="7">
    <source>
        <dbReference type="SAM" id="SignalP"/>
    </source>
</evidence>
<dbReference type="InterPro" id="IPR036852">
    <property type="entry name" value="Peptidase_S8/S53_dom_sf"/>
</dbReference>
<feature type="domain" description="Autotransporter" evidence="8">
    <location>
        <begin position="678"/>
        <end position="951"/>
    </location>
</feature>
<dbReference type="PANTHER" id="PTHR42884">
    <property type="entry name" value="PROPROTEIN CONVERTASE SUBTILISIN/KEXIN-RELATED"/>
    <property type="match status" value="1"/>
</dbReference>
<dbReference type="PANTHER" id="PTHR42884:SF14">
    <property type="entry name" value="NEUROENDOCRINE CONVERTASE 1"/>
    <property type="match status" value="1"/>
</dbReference>
<dbReference type="Gene3D" id="3.40.50.200">
    <property type="entry name" value="Peptidase S8/S53 domain"/>
    <property type="match status" value="1"/>
</dbReference>
<feature type="chain" id="PRO_5033572893" description="Autotransporter domain-containing protein" evidence="7">
    <location>
        <begin position="21"/>
        <end position="951"/>
    </location>
</feature>
<evidence type="ECO:0000256" key="2">
    <source>
        <dbReference type="ARBA" id="ARBA00022729"/>
    </source>
</evidence>
<dbReference type="Pfam" id="PF03797">
    <property type="entry name" value="Autotransporter"/>
    <property type="match status" value="1"/>
</dbReference>
<proteinExistence type="inferred from homology"/>
<evidence type="ECO:0000256" key="4">
    <source>
        <dbReference type="ARBA" id="ARBA00022825"/>
    </source>
</evidence>
<gene>
    <name evidence="9" type="ORF">CFBP8129_21510</name>
</gene>
<feature type="active site" description="Charge relay system" evidence="5">
    <location>
        <position position="352"/>
    </location>
</feature>
<comment type="similarity">
    <text evidence="5">Belongs to the peptidase S8 family.</text>
</comment>
<accession>A0A6V7D9J7</accession>
<name>A0A6V7D9J7_9XANT</name>